<evidence type="ECO:0000256" key="6">
    <source>
        <dbReference type="ARBA" id="ARBA00023316"/>
    </source>
</evidence>
<keyword evidence="4" id="KW-0472">Membrane</keyword>
<dbReference type="NCBIfam" id="TIGR00247">
    <property type="entry name" value="endolytic transglycosylase MltG"/>
    <property type="match status" value="1"/>
</dbReference>
<evidence type="ECO:0000256" key="4">
    <source>
        <dbReference type="ARBA" id="ARBA00023136"/>
    </source>
</evidence>
<dbReference type="Gene3D" id="3.30.160.60">
    <property type="entry name" value="Classic Zinc Finger"/>
    <property type="match status" value="1"/>
</dbReference>
<evidence type="ECO:0000256" key="1">
    <source>
        <dbReference type="ARBA" id="ARBA00022475"/>
    </source>
</evidence>
<accession>A0A3B1E5L9</accession>
<dbReference type="AlphaFoldDB" id="A0A3B1E5L9"/>
<evidence type="ECO:0000256" key="3">
    <source>
        <dbReference type="ARBA" id="ARBA00022989"/>
    </source>
</evidence>
<keyword evidence="3" id="KW-1133">Transmembrane helix</keyword>
<organism evidence="7">
    <name type="scientific">hydrothermal vent metagenome</name>
    <dbReference type="NCBI Taxonomy" id="652676"/>
    <lineage>
        <taxon>unclassified sequences</taxon>
        <taxon>metagenomes</taxon>
        <taxon>ecological metagenomes</taxon>
    </lineage>
</organism>
<dbReference type="GO" id="GO:0016829">
    <property type="term" value="F:lyase activity"/>
    <property type="evidence" value="ECO:0007669"/>
    <property type="project" value="UniProtKB-KW"/>
</dbReference>
<name>A0A3B1E5L9_9ZZZZ</name>
<keyword evidence="6" id="KW-0961">Cell wall biogenesis/degradation</keyword>
<gene>
    <name evidence="7" type="ORF">MNB_ARC-1_42</name>
</gene>
<proteinExistence type="predicted"/>
<evidence type="ECO:0000256" key="5">
    <source>
        <dbReference type="ARBA" id="ARBA00023239"/>
    </source>
</evidence>
<dbReference type="GO" id="GO:0071555">
    <property type="term" value="P:cell wall organization"/>
    <property type="evidence" value="ECO:0007669"/>
    <property type="project" value="UniProtKB-KW"/>
</dbReference>
<protein>
    <submittedName>
        <fullName evidence="7">FIG004453: protein YceG like</fullName>
    </submittedName>
</protein>
<evidence type="ECO:0000313" key="7">
    <source>
        <dbReference type="EMBL" id="VAY86664.1"/>
    </source>
</evidence>
<keyword evidence="2" id="KW-0812">Transmembrane</keyword>
<dbReference type="PANTHER" id="PTHR30518">
    <property type="entry name" value="ENDOLYTIC MUREIN TRANSGLYCOSYLASE"/>
    <property type="match status" value="1"/>
</dbReference>
<reference evidence="7" key="1">
    <citation type="submission" date="2018-10" db="EMBL/GenBank/DDBJ databases">
        <authorList>
            <person name="Aoki K."/>
        </authorList>
    </citation>
    <scope>NUCLEOTIDE SEQUENCE</scope>
</reference>
<dbReference type="EMBL" id="UOYO01000015">
    <property type="protein sequence ID" value="VAY86664.1"/>
    <property type="molecule type" value="Genomic_DNA"/>
</dbReference>
<keyword evidence="5" id="KW-0456">Lyase</keyword>
<evidence type="ECO:0000256" key="2">
    <source>
        <dbReference type="ARBA" id="ARBA00022692"/>
    </source>
</evidence>
<dbReference type="PANTHER" id="PTHR30518:SF2">
    <property type="entry name" value="ENDOLYTIC MUREIN TRANSGLYCOSYLASE"/>
    <property type="match status" value="1"/>
</dbReference>
<sequence length="249" mass="29637">MTMTKGDFLYKLTTSKAPLKSVTLIPGETYYFFLNNVAQKLKISKTKLFYFYEKYAFKKDGNILAQTYSLPIGMDEEEFIIYLFNYTNTQYKKYSNKIFGLYNRQNWFKYITIASIIQKESASKDEMKFISSVIHNRIKKNMKLQMDGTLNYGQFSHTKITPQMIREDNSNYNTYKIRNIPNHPICAVEINSIKAAIFPKQTKYLYFMKSSNSNKHIFSKTYNKHKKAITKVMKQKRKKRDIKNLWKFK</sequence>
<keyword evidence="1" id="KW-1003">Cell membrane</keyword>
<dbReference type="InterPro" id="IPR003770">
    <property type="entry name" value="MLTG-like"/>
</dbReference>
<dbReference type="Pfam" id="PF02618">
    <property type="entry name" value="YceG"/>
    <property type="match status" value="1"/>
</dbReference>